<protein>
    <submittedName>
        <fullName evidence="2">Uncharacterized protein</fullName>
    </submittedName>
</protein>
<comment type="caution">
    <text evidence="2">The sequence shown here is derived from an EMBL/GenBank/DDBJ whole genome shotgun (WGS) entry which is preliminary data.</text>
</comment>
<feature type="transmembrane region" description="Helical" evidence="1">
    <location>
        <begin position="40"/>
        <end position="73"/>
    </location>
</feature>
<organism evidence="2 3">
    <name type="scientific">Seiridium cardinale</name>
    <dbReference type="NCBI Taxonomy" id="138064"/>
    <lineage>
        <taxon>Eukaryota</taxon>
        <taxon>Fungi</taxon>
        <taxon>Dikarya</taxon>
        <taxon>Ascomycota</taxon>
        <taxon>Pezizomycotina</taxon>
        <taxon>Sordariomycetes</taxon>
        <taxon>Xylariomycetidae</taxon>
        <taxon>Amphisphaeriales</taxon>
        <taxon>Sporocadaceae</taxon>
        <taxon>Seiridium</taxon>
    </lineage>
</organism>
<keyword evidence="3" id="KW-1185">Reference proteome</keyword>
<name>A0ABR2Y9G8_9PEZI</name>
<dbReference type="Proteomes" id="UP001465668">
    <property type="component" value="Unassembled WGS sequence"/>
</dbReference>
<keyword evidence="1" id="KW-0812">Transmembrane</keyword>
<sequence length="121" mass="12906">MSSPQSVAHHSIPALPYRNNRMKSARPGKSHSTLSVKPSLLAAGLVALPLLAPLIVIIAVISGAVLITSCYVFPFRFGWESHLFTWCDGSISAPPLFQPYAICLRIIPGQINGEGVLVLGS</sequence>
<gene>
    <name evidence="2" type="ORF">SCAR479_00433</name>
</gene>
<evidence type="ECO:0000256" key="1">
    <source>
        <dbReference type="SAM" id="Phobius"/>
    </source>
</evidence>
<evidence type="ECO:0000313" key="3">
    <source>
        <dbReference type="Proteomes" id="UP001465668"/>
    </source>
</evidence>
<reference evidence="2 3" key="1">
    <citation type="submission" date="2024-02" db="EMBL/GenBank/DDBJ databases">
        <title>First draft genome assembly of two strains of Seiridium cardinale.</title>
        <authorList>
            <person name="Emiliani G."/>
            <person name="Scali E."/>
        </authorList>
    </citation>
    <scope>NUCLEOTIDE SEQUENCE [LARGE SCALE GENOMIC DNA]</scope>
    <source>
        <strain evidence="2 3">BM-138-000479</strain>
    </source>
</reference>
<dbReference type="EMBL" id="JARVKM010000001">
    <property type="protein sequence ID" value="KAK9783874.1"/>
    <property type="molecule type" value="Genomic_DNA"/>
</dbReference>
<accession>A0ABR2Y9G8</accession>
<keyword evidence="1" id="KW-0472">Membrane</keyword>
<proteinExistence type="predicted"/>
<evidence type="ECO:0000313" key="2">
    <source>
        <dbReference type="EMBL" id="KAK9783874.1"/>
    </source>
</evidence>
<keyword evidence="1" id="KW-1133">Transmembrane helix</keyword>